<reference evidence="2 3" key="1">
    <citation type="submission" date="2024-04" db="EMBL/GenBank/DDBJ databases">
        <title>Defined microbial consortia suppress multidrug-resistant proinflammatory Enterobacteriaceae via ecological control.</title>
        <authorList>
            <person name="Furuichi M."/>
            <person name="Kawaguchi T."/>
            <person name="Pust M."/>
            <person name="Yasuma K."/>
            <person name="Plichta D."/>
            <person name="Hasegawa N."/>
            <person name="Ohya T."/>
            <person name="Bhattarai S."/>
            <person name="Sasajima S."/>
            <person name="Aoto Y."/>
            <person name="Tuganbaev T."/>
            <person name="Yaginuma M."/>
            <person name="Ueda M."/>
            <person name="Okahashi N."/>
            <person name="Amafuji K."/>
            <person name="Kiridooshi Y."/>
            <person name="Sugita K."/>
            <person name="Strazar M."/>
            <person name="Skelly A."/>
            <person name="Suda W."/>
            <person name="Hattori M."/>
            <person name="Nakamoto N."/>
            <person name="Caballero S."/>
            <person name="Norman J."/>
            <person name="Olle B."/>
            <person name="Tanoue T."/>
            <person name="Arita M."/>
            <person name="Bucci V."/>
            <person name="Atarashi K."/>
            <person name="Xavier R."/>
            <person name="Honda K."/>
        </authorList>
    </citation>
    <scope>NUCLEOTIDE SEQUENCE [LARGE SCALE GENOMIC DNA]</scope>
    <source>
        <strain evidence="3">k04-0078-D8-1</strain>
    </source>
</reference>
<dbReference type="Proteomes" id="UP001600943">
    <property type="component" value="Unassembled WGS sequence"/>
</dbReference>
<dbReference type="InterPro" id="IPR017853">
    <property type="entry name" value="GH"/>
</dbReference>
<gene>
    <name evidence="2" type="ORF">K040078D81_42470</name>
</gene>
<dbReference type="InterPro" id="IPR025150">
    <property type="entry name" value="GH123_cat"/>
</dbReference>
<dbReference type="EMBL" id="BAABYW010000001">
    <property type="protein sequence ID" value="GAA6410130.1"/>
    <property type="molecule type" value="Genomic_DNA"/>
</dbReference>
<keyword evidence="3" id="KW-1185">Reference proteome</keyword>
<dbReference type="SUPFAM" id="SSF51445">
    <property type="entry name" value="(Trans)glycosidases"/>
    <property type="match status" value="1"/>
</dbReference>
<evidence type="ECO:0000259" key="1">
    <source>
        <dbReference type="Pfam" id="PF13320"/>
    </source>
</evidence>
<comment type="caution">
    <text evidence="2">The sequence shown here is derived from an EMBL/GenBank/DDBJ whole genome shotgun (WGS) entry which is preliminary data.</text>
</comment>
<dbReference type="RefSeq" id="WP_369861673.1">
    <property type="nucleotide sequence ID" value="NZ_BAABYW010000001.1"/>
</dbReference>
<dbReference type="Gene3D" id="3.20.20.80">
    <property type="entry name" value="Glycosidases"/>
    <property type="match status" value="1"/>
</dbReference>
<protein>
    <submittedName>
        <fullName evidence="2">DUF4091 domain-containing protein</fullName>
    </submittedName>
</protein>
<sequence length="561" mass="64876">MIPGRTDFEMKILSPLVKVFPEEAPVEMTENMRYSGLKGETVSFQAAYYGACMTKEYAQVAVDSEIRDWIRIRSVELVPSAYPCNAAYDDNYLRTTPGMFPDLLRDLEDSKAALIPRQWRALWIDAEIPEDAGAGSYEIVISLKNEKGEDLCSGRGEIKVIDALLPTQKLYHTEWFHGDCLADYYGMEPWSEEYWEMLENYIEVYGKRGMNTILTPVLTPPLDTAVGGERTTIQLAVIKREKGHYSFDFSRLKRWIALCRKYGIRYFEISHLFTQWGAEYAPKVIVREDGEVKKIFGWETESDSLDYRDFLKEYLQALTSILIEWGMEDYVYFHTSDEPSEEHLQSYQRARKMIEPYLQGFKTIDALSDHAFYEKGLVEKPVPASDCIEPFLKAKVPGLWTYYCTAQCTAVANRFMAMPSARNRILGVQLYKFGIEGFLHWGFNFYNSQFSLKHINPYAVTDADSAFPSGDAFLVYPGDDKKPEESLRLMVLFHAMQDIRAMELLEHLIGREAVVKEMEKGLGREITFSEYPMSDTWILDFRRRVNEKIEEMTGRMNTEMP</sequence>
<dbReference type="Pfam" id="PF13320">
    <property type="entry name" value="GH123_cat"/>
    <property type="match status" value="1"/>
</dbReference>
<evidence type="ECO:0000313" key="3">
    <source>
        <dbReference type="Proteomes" id="UP001600943"/>
    </source>
</evidence>
<organism evidence="2 3">
    <name type="scientific">Blautia hominis</name>
    <dbReference type="NCBI Taxonomy" id="2025493"/>
    <lineage>
        <taxon>Bacteria</taxon>
        <taxon>Bacillati</taxon>
        <taxon>Bacillota</taxon>
        <taxon>Clostridia</taxon>
        <taxon>Lachnospirales</taxon>
        <taxon>Lachnospiraceae</taxon>
        <taxon>Blautia</taxon>
    </lineage>
</organism>
<evidence type="ECO:0000313" key="2">
    <source>
        <dbReference type="EMBL" id="GAA6410130.1"/>
    </source>
</evidence>
<accession>A0ABQ0BF97</accession>
<name>A0ABQ0BF97_9FIRM</name>
<feature type="domain" description="Glycoside hydrolase 123 catalytic" evidence="1">
    <location>
        <begin position="175"/>
        <end position="504"/>
    </location>
</feature>
<proteinExistence type="predicted"/>